<dbReference type="AlphaFoldDB" id="U5N0G4"/>
<reference evidence="1 2" key="1">
    <citation type="journal article" date="2013" name="Genome Announc.">
        <title>Complete Genome Sequence of the Solvent Producer Clostridium saccharobutylicum NCP262 (DSM 13864).</title>
        <authorList>
            <person name="Poehlein A."/>
            <person name="Hartwich K."/>
            <person name="Krabben P."/>
            <person name="Ehrenreich A."/>
            <person name="Liebl W."/>
            <person name="Durre P."/>
            <person name="Gottschalk G."/>
            <person name="Daniel R."/>
        </authorList>
    </citation>
    <scope>NUCLEOTIDE SEQUENCE [LARGE SCALE GENOMIC DNA]</scope>
    <source>
        <strain evidence="1">DSM 13864</strain>
    </source>
</reference>
<keyword evidence="2" id="KW-1185">Reference proteome</keyword>
<dbReference type="GeneID" id="55476715"/>
<evidence type="ECO:0000313" key="2">
    <source>
        <dbReference type="Proteomes" id="UP000017118"/>
    </source>
</evidence>
<gene>
    <name evidence="1" type="ORF">CLSA_c44540</name>
</gene>
<accession>U5N0G4</accession>
<dbReference type="NCBIfam" id="NF000539">
    <property type="entry name" value="plantaricin"/>
    <property type="match status" value="1"/>
</dbReference>
<name>U5N0G4_CLOSA</name>
<sequence>MRLLNLIKNPVLRNKTNYKVSNPVGDIVEEIREQDIVGLVGGNFERISAITEVTAWGAVENEKLTQRYNCGAIITVSAKCQLNTSGPC</sequence>
<proteinExistence type="predicted"/>
<dbReference type="EMBL" id="CP006721">
    <property type="protein sequence ID" value="AGX45391.1"/>
    <property type="molecule type" value="Genomic_DNA"/>
</dbReference>
<organism evidence="1 2">
    <name type="scientific">Clostridium saccharobutylicum DSM 13864</name>
    <dbReference type="NCBI Taxonomy" id="1345695"/>
    <lineage>
        <taxon>Bacteria</taxon>
        <taxon>Bacillati</taxon>
        <taxon>Bacillota</taxon>
        <taxon>Clostridia</taxon>
        <taxon>Eubacteriales</taxon>
        <taxon>Clostridiaceae</taxon>
        <taxon>Clostridium</taxon>
    </lineage>
</organism>
<dbReference type="KEGG" id="csb:CLSA_c44540"/>
<protein>
    <submittedName>
        <fullName evidence="1">Uncharacterized protein</fullName>
    </submittedName>
</protein>
<dbReference type="RefSeq" id="WP_022750729.1">
    <property type="nucleotide sequence ID" value="NC_022571.1"/>
</dbReference>
<dbReference type="PATRIC" id="fig|1345695.10.peg.4024"/>
<dbReference type="HOGENOM" id="CLU_186595_0_0_9"/>
<dbReference type="Proteomes" id="UP000017118">
    <property type="component" value="Chromosome"/>
</dbReference>
<evidence type="ECO:0000313" key="1">
    <source>
        <dbReference type="EMBL" id="AGX45391.1"/>
    </source>
</evidence>
<dbReference type="OrthoDB" id="4248078at2"/>